<keyword evidence="6 9" id="KW-0378">Hydrolase</keyword>
<evidence type="ECO:0000313" key="12">
    <source>
        <dbReference type="EMBL" id="PRQ07899.1"/>
    </source>
</evidence>
<comment type="caution">
    <text evidence="9">Lacks conserved residue(s) required for the propagation of feature annotation.</text>
</comment>
<organism evidence="12 13">
    <name type="scientific">Enhygromyxa salina</name>
    <dbReference type="NCBI Taxonomy" id="215803"/>
    <lineage>
        <taxon>Bacteria</taxon>
        <taxon>Pseudomonadati</taxon>
        <taxon>Myxococcota</taxon>
        <taxon>Polyangia</taxon>
        <taxon>Nannocystales</taxon>
        <taxon>Nannocystaceae</taxon>
        <taxon>Enhygromyxa</taxon>
    </lineage>
</organism>
<dbReference type="GO" id="GO:0004190">
    <property type="term" value="F:aspartic-type endopeptidase activity"/>
    <property type="evidence" value="ECO:0007669"/>
    <property type="project" value="UniProtKB-UniRule"/>
</dbReference>
<dbReference type="AlphaFoldDB" id="A0A2S9YS82"/>
<evidence type="ECO:0000256" key="2">
    <source>
        <dbReference type="ARBA" id="ARBA00022475"/>
    </source>
</evidence>
<keyword evidence="4 9" id="KW-0812">Transmembrane</keyword>
<dbReference type="UniPathway" id="UPA00665"/>
<keyword evidence="3 9" id="KW-0645">Protease</keyword>
<feature type="active site" evidence="9">
    <location>
        <position position="120"/>
    </location>
</feature>
<dbReference type="PANTHER" id="PTHR33695:SF1">
    <property type="entry name" value="LIPOPROTEIN SIGNAL PEPTIDASE"/>
    <property type="match status" value="1"/>
</dbReference>
<evidence type="ECO:0000256" key="7">
    <source>
        <dbReference type="ARBA" id="ARBA00022989"/>
    </source>
</evidence>
<dbReference type="EC" id="3.4.23.36" evidence="9"/>
<sequence length="161" mass="17400">MLAALTLLATLGADLASKHWVWTQLRPRGDSVALLGSTLELSFAFNRGTAFSVVREVQYPMMFLPITILVVGLTAFIALRSPGVDRLRMLALGLVSGGALGNLYDRLFRVDALGDHGVVDFIRLNYPWGGSWPSFNLADTALVIGTLLLMLSLSRADGPRA</sequence>
<comment type="similarity">
    <text evidence="1 9 11">Belongs to the peptidase A8 family.</text>
</comment>
<name>A0A2S9YS82_9BACT</name>
<evidence type="ECO:0000256" key="1">
    <source>
        <dbReference type="ARBA" id="ARBA00006139"/>
    </source>
</evidence>
<keyword evidence="5 9" id="KW-0064">Aspartyl protease</keyword>
<keyword evidence="12" id="KW-0449">Lipoprotein</keyword>
<evidence type="ECO:0000256" key="5">
    <source>
        <dbReference type="ARBA" id="ARBA00022750"/>
    </source>
</evidence>
<dbReference type="GO" id="GO:0006508">
    <property type="term" value="P:proteolysis"/>
    <property type="evidence" value="ECO:0007669"/>
    <property type="project" value="UniProtKB-KW"/>
</dbReference>
<dbReference type="RefSeq" id="WP_181233659.1">
    <property type="nucleotide sequence ID" value="NZ_PVNL01000047.1"/>
</dbReference>
<evidence type="ECO:0000256" key="10">
    <source>
        <dbReference type="RuleBase" id="RU000594"/>
    </source>
</evidence>
<dbReference type="Pfam" id="PF01252">
    <property type="entry name" value="Peptidase_A8"/>
    <property type="match status" value="1"/>
</dbReference>
<keyword evidence="2 9" id="KW-1003">Cell membrane</keyword>
<dbReference type="NCBIfam" id="TIGR00077">
    <property type="entry name" value="lspA"/>
    <property type="match status" value="1"/>
</dbReference>
<evidence type="ECO:0000256" key="11">
    <source>
        <dbReference type="RuleBase" id="RU004181"/>
    </source>
</evidence>
<comment type="subcellular location">
    <subcellularLocation>
        <location evidence="9">Cell membrane</location>
        <topology evidence="9">Multi-pass membrane protein</topology>
    </subcellularLocation>
</comment>
<evidence type="ECO:0000256" key="6">
    <source>
        <dbReference type="ARBA" id="ARBA00022801"/>
    </source>
</evidence>
<comment type="caution">
    <text evidence="12">The sequence shown here is derived from an EMBL/GenBank/DDBJ whole genome shotgun (WGS) entry which is preliminary data.</text>
</comment>
<evidence type="ECO:0000256" key="9">
    <source>
        <dbReference type="HAMAP-Rule" id="MF_00161"/>
    </source>
</evidence>
<dbReference type="GO" id="GO:0005886">
    <property type="term" value="C:plasma membrane"/>
    <property type="evidence" value="ECO:0007669"/>
    <property type="project" value="UniProtKB-SubCell"/>
</dbReference>
<dbReference type="HAMAP" id="MF_00161">
    <property type="entry name" value="LspA"/>
    <property type="match status" value="1"/>
</dbReference>
<keyword evidence="8 9" id="KW-0472">Membrane</keyword>
<feature type="active site" evidence="9">
    <location>
        <position position="139"/>
    </location>
</feature>
<accession>A0A2S9YS82</accession>
<dbReference type="PROSITE" id="PS00855">
    <property type="entry name" value="SPASE_II"/>
    <property type="match status" value="1"/>
</dbReference>
<protein>
    <recommendedName>
        <fullName evidence="9">Lipoprotein signal peptidase</fullName>
        <ecNumber evidence="9">3.4.23.36</ecNumber>
    </recommendedName>
    <alternativeName>
        <fullName evidence="9">Prolipoprotein signal peptidase</fullName>
    </alternativeName>
    <alternativeName>
        <fullName evidence="9">Signal peptidase II</fullName>
        <shortName evidence="9">SPase II</shortName>
    </alternativeName>
</protein>
<evidence type="ECO:0000256" key="4">
    <source>
        <dbReference type="ARBA" id="ARBA00022692"/>
    </source>
</evidence>
<comment type="pathway">
    <text evidence="9">Protein modification; lipoprotein biosynthesis (signal peptide cleavage).</text>
</comment>
<proteinExistence type="inferred from homology"/>
<dbReference type="InterPro" id="IPR001872">
    <property type="entry name" value="Peptidase_A8"/>
</dbReference>
<comment type="function">
    <text evidence="9 10">This protein specifically catalyzes the removal of signal peptides from prolipoproteins.</text>
</comment>
<evidence type="ECO:0000313" key="13">
    <source>
        <dbReference type="Proteomes" id="UP000238823"/>
    </source>
</evidence>
<dbReference type="PRINTS" id="PR00781">
    <property type="entry name" value="LIPOSIGPTASE"/>
</dbReference>
<dbReference type="PANTHER" id="PTHR33695">
    <property type="entry name" value="LIPOPROTEIN SIGNAL PEPTIDASE"/>
    <property type="match status" value="1"/>
</dbReference>
<evidence type="ECO:0000256" key="3">
    <source>
        <dbReference type="ARBA" id="ARBA00022670"/>
    </source>
</evidence>
<dbReference type="Proteomes" id="UP000238823">
    <property type="component" value="Unassembled WGS sequence"/>
</dbReference>
<reference evidence="12 13" key="1">
    <citation type="submission" date="2018-03" db="EMBL/GenBank/DDBJ databases">
        <title>Draft Genome Sequences of the Obligatory Marine Myxobacteria Enhygromyxa salina SWB007.</title>
        <authorList>
            <person name="Poehlein A."/>
            <person name="Moghaddam J.A."/>
            <person name="Harms H."/>
            <person name="Alanjari M."/>
            <person name="Koenig G.M."/>
            <person name="Daniel R."/>
            <person name="Schaeberle T.F."/>
        </authorList>
    </citation>
    <scope>NUCLEOTIDE SEQUENCE [LARGE SCALE GENOMIC DNA]</scope>
    <source>
        <strain evidence="12 13">SWB007</strain>
    </source>
</reference>
<keyword evidence="7 9" id="KW-1133">Transmembrane helix</keyword>
<evidence type="ECO:0000256" key="8">
    <source>
        <dbReference type="ARBA" id="ARBA00023136"/>
    </source>
</evidence>
<comment type="catalytic activity">
    <reaction evidence="9 10">
        <text>Release of signal peptides from bacterial membrane prolipoproteins. Hydrolyzes -Xaa-Yaa-Zaa-|-(S,diacylglyceryl)Cys-, in which Xaa is hydrophobic (preferably Leu), and Yaa (Ala or Ser) and Zaa (Gly or Ala) have small, neutral side chains.</text>
        <dbReference type="EC" id="3.4.23.36"/>
    </reaction>
</comment>
<gene>
    <name evidence="12" type="primary">lspA_1</name>
    <name evidence="9" type="synonym">lspA</name>
    <name evidence="12" type="ORF">ENSA7_23380</name>
</gene>
<dbReference type="EMBL" id="PVNL01000047">
    <property type="protein sequence ID" value="PRQ07899.1"/>
    <property type="molecule type" value="Genomic_DNA"/>
</dbReference>
<feature type="transmembrane region" description="Helical" evidence="9">
    <location>
        <begin position="59"/>
        <end position="79"/>
    </location>
</feature>